<proteinExistence type="predicted"/>
<dbReference type="Gene3D" id="3.40.50.1010">
    <property type="entry name" value="5'-nuclease"/>
    <property type="match status" value="1"/>
</dbReference>
<evidence type="ECO:0000256" key="4">
    <source>
        <dbReference type="ARBA" id="ARBA00022842"/>
    </source>
</evidence>
<evidence type="ECO:0000256" key="5">
    <source>
        <dbReference type="SAM" id="MobiDB-lite"/>
    </source>
</evidence>
<evidence type="ECO:0000313" key="7">
    <source>
        <dbReference type="EMBL" id="MFB9312001.1"/>
    </source>
</evidence>
<dbReference type="InterPro" id="IPR029060">
    <property type="entry name" value="PIN-like_dom_sf"/>
</dbReference>
<sequence length="332" mass="36754">MTLRLLPGSQPRYAAEELGRQETAVGNVRTGGYLGQDLLKEYLKWALGAERMLLNHFTRDSVSAVVFTQRYWALQTSSSDNWEMSRLLVEAEIIEQSARLLAEKALLDDAHTRWTRGRLLVPDTSALIHGPKLWEWDPAADLGWRDVPVHIVLPMLVLDELDELKEHTKEHTRYRARQTLKWVAEQIGSSQSFLVGGGSVAEGPDGLVVRGDIHLDVLLDAPGHVRLPIADDEIVDRAAAIATLSGRDVVLVTNDVSQAYRGRLAGLDVSTVAEPIYDVDIQEQAKAGAKAERAQKAADRRVAQEAQRGKRKGGQHDQSESQTPSVPVNQDE</sequence>
<feature type="region of interest" description="Disordered" evidence="5">
    <location>
        <begin position="285"/>
        <end position="332"/>
    </location>
</feature>
<comment type="caution">
    <text evidence="7">The sequence shown here is derived from an EMBL/GenBank/DDBJ whole genome shotgun (WGS) entry which is preliminary data.</text>
</comment>
<keyword evidence="8" id="KW-1185">Reference proteome</keyword>
<protein>
    <submittedName>
        <fullName evidence="7">PIN domain-containing protein</fullName>
    </submittedName>
</protein>
<name>A0ABV5K5H3_9ACTN</name>
<dbReference type="Pfam" id="PF13638">
    <property type="entry name" value="PIN_4"/>
    <property type="match status" value="1"/>
</dbReference>
<evidence type="ECO:0000256" key="3">
    <source>
        <dbReference type="ARBA" id="ARBA00022801"/>
    </source>
</evidence>
<keyword evidence="2" id="KW-0479">Metal-binding</keyword>
<dbReference type="Proteomes" id="UP001589750">
    <property type="component" value="Unassembled WGS sequence"/>
</dbReference>
<evidence type="ECO:0000256" key="2">
    <source>
        <dbReference type="ARBA" id="ARBA00022723"/>
    </source>
</evidence>
<evidence type="ECO:0000313" key="8">
    <source>
        <dbReference type="Proteomes" id="UP001589750"/>
    </source>
</evidence>
<dbReference type="SUPFAM" id="SSF88723">
    <property type="entry name" value="PIN domain-like"/>
    <property type="match status" value="1"/>
</dbReference>
<feature type="compositionally biased region" description="Polar residues" evidence="5">
    <location>
        <begin position="320"/>
        <end position="332"/>
    </location>
</feature>
<keyword evidence="3" id="KW-0378">Hydrolase</keyword>
<accession>A0ABV5K5H3</accession>
<dbReference type="RefSeq" id="WP_140010804.1">
    <property type="nucleotide sequence ID" value="NZ_JBHMDG010000002.1"/>
</dbReference>
<evidence type="ECO:0000259" key="6">
    <source>
        <dbReference type="Pfam" id="PF13638"/>
    </source>
</evidence>
<dbReference type="InterPro" id="IPR002716">
    <property type="entry name" value="PIN_dom"/>
</dbReference>
<evidence type="ECO:0000256" key="1">
    <source>
        <dbReference type="ARBA" id="ARBA00022722"/>
    </source>
</evidence>
<feature type="compositionally biased region" description="Basic and acidic residues" evidence="5">
    <location>
        <begin position="289"/>
        <end position="303"/>
    </location>
</feature>
<dbReference type="EMBL" id="JBHMDG010000002">
    <property type="protein sequence ID" value="MFB9312001.1"/>
    <property type="molecule type" value="Genomic_DNA"/>
</dbReference>
<organism evidence="7 8">
    <name type="scientific">Nocardioides plantarum</name>
    <dbReference type="NCBI Taxonomy" id="29299"/>
    <lineage>
        <taxon>Bacteria</taxon>
        <taxon>Bacillati</taxon>
        <taxon>Actinomycetota</taxon>
        <taxon>Actinomycetes</taxon>
        <taxon>Propionibacteriales</taxon>
        <taxon>Nocardioidaceae</taxon>
        <taxon>Nocardioides</taxon>
    </lineage>
</organism>
<gene>
    <name evidence="7" type="ORF">ACFFRI_03000</name>
</gene>
<reference evidence="7 8" key="1">
    <citation type="submission" date="2024-09" db="EMBL/GenBank/DDBJ databases">
        <authorList>
            <person name="Sun Q."/>
            <person name="Mori K."/>
        </authorList>
    </citation>
    <scope>NUCLEOTIDE SEQUENCE [LARGE SCALE GENOMIC DNA]</scope>
    <source>
        <strain evidence="7 8">JCM 9626</strain>
    </source>
</reference>
<keyword evidence="1" id="KW-0540">Nuclease</keyword>
<keyword evidence="4" id="KW-0460">Magnesium</keyword>
<feature type="domain" description="PIN" evidence="6">
    <location>
        <begin position="120"/>
        <end position="270"/>
    </location>
</feature>